<name>A0A0P1B9Z8_9BASI</name>
<feature type="compositionally biased region" description="Polar residues" evidence="1">
    <location>
        <begin position="240"/>
        <end position="249"/>
    </location>
</feature>
<accession>A0A0P1B9Z8</accession>
<feature type="compositionally biased region" description="Polar residues" evidence="1">
    <location>
        <begin position="273"/>
        <end position="284"/>
    </location>
</feature>
<evidence type="ECO:0000313" key="2">
    <source>
        <dbReference type="EMBL" id="CEH12825.1"/>
    </source>
</evidence>
<proteinExistence type="predicted"/>
<feature type="region of interest" description="Disordered" evidence="1">
    <location>
        <begin position="165"/>
        <end position="229"/>
    </location>
</feature>
<feature type="compositionally biased region" description="Basic and acidic residues" evidence="1">
    <location>
        <begin position="292"/>
        <end position="319"/>
    </location>
</feature>
<evidence type="ECO:0000313" key="3">
    <source>
        <dbReference type="Proteomes" id="UP000054845"/>
    </source>
</evidence>
<feature type="region of interest" description="Disordered" evidence="1">
    <location>
        <begin position="267"/>
        <end position="341"/>
    </location>
</feature>
<feature type="region of interest" description="Disordered" evidence="1">
    <location>
        <begin position="237"/>
        <end position="256"/>
    </location>
</feature>
<sequence length="389" mass="42412">MPIDPSLDISQNFPRPSVYLQRQLSKGRFRPGQLDPPAQRKFAEDILSPSPKDAKEVSPGKRLSFSVVPATNVLPASQAHELLKEPKPLLATASSGEIPTSGRLNRQLSSGATSAALHQQAGHVLQPGVSALEMKPAAELPSKTGLTRKVYKAFSQTYRRVKKVLGVSKNSSKGERSNGCSDSSKCKKTMTGEERFPELDKDIHIPITPPASHRSPSPSPSISPSEDLSNFFNFEHKSKSASSIEQSPRQPQPDVSRWNFKFASGAHHRHGNLQKQKQVHNGWTSPSSSDDEVSKSKSRSEAMILKNKEHASQGDRSDPTRLTFRPKSTAQSRRTRAGSVGNVAELREERKGAPLALLVKGAGPDGLGQRSRSVNQADTVRTAHWTAAY</sequence>
<protein>
    <submittedName>
        <fullName evidence="2">Uncharacterized protein</fullName>
    </submittedName>
</protein>
<dbReference type="Proteomes" id="UP000054845">
    <property type="component" value="Unassembled WGS sequence"/>
</dbReference>
<feature type="compositionally biased region" description="Low complexity" evidence="1">
    <location>
        <begin position="210"/>
        <end position="225"/>
    </location>
</feature>
<dbReference type="AlphaFoldDB" id="A0A0P1B9Z8"/>
<feature type="region of interest" description="Disordered" evidence="1">
    <location>
        <begin position="92"/>
        <end position="113"/>
    </location>
</feature>
<feature type="compositionally biased region" description="Basic and acidic residues" evidence="1">
    <location>
        <begin position="190"/>
        <end position="204"/>
    </location>
</feature>
<evidence type="ECO:0000256" key="1">
    <source>
        <dbReference type="SAM" id="MobiDB-lite"/>
    </source>
</evidence>
<reference evidence="3" key="1">
    <citation type="submission" date="2014-09" db="EMBL/GenBank/DDBJ databases">
        <authorList>
            <person name="Sharma Rahul"/>
            <person name="Thines Marco"/>
        </authorList>
    </citation>
    <scope>NUCLEOTIDE SEQUENCE [LARGE SCALE GENOMIC DNA]</scope>
</reference>
<dbReference type="EMBL" id="CCYA01000192">
    <property type="protein sequence ID" value="CEH12825.1"/>
    <property type="molecule type" value="Genomic_DNA"/>
</dbReference>
<organism evidence="2 3">
    <name type="scientific">Ceraceosorus bombacis</name>
    <dbReference type="NCBI Taxonomy" id="401625"/>
    <lineage>
        <taxon>Eukaryota</taxon>
        <taxon>Fungi</taxon>
        <taxon>Dikarya</taxon>
        <taxon>Basidiomycota</taxon>
        <taxon>Ustilaginomycotina</taxon>
        <taxon>Exobasidiomycetes</taxon>
        <taxon>Ceraceosorales</taxon>
        <taxon>Ceraceosoraceae</taxon>
        <taxon>Ceraceosorus</taxon>
    </lineage>
</organism>
<dbReference type="OrthoDB" id="10350744at2759"/>
<keyword evidence="3" id="KW-1185">Reference proteome</keyword>